<dbReference type="PANTHER" id="PTHR33988:SF2">
    <property type="entry name" value="ENDORIBONUCLEASE MAZF"/>
    <property type="match status" value="1"/>
</dbReference>
<dbReference type="EMBL" id="AUZX01011531">
    <property type="protein sequence ID" value="EQD42942.1"/>
    <property type="molecule type" value="Genomic_DNA"/>
</dbReference>
<accession>T0Y0W8</accession>
<dbReference type="PIRSF" id="PIRSF033490">
    <property type="entry name" value="MazF"/>
    <property type="match status" value="1"/>
</dbReference>
<reference evidence="1" key="2">
    <citation type="journal article" date="2014" name="ISME J.">
        <title>Microbial stratification in low pH oxic and suboxic macroscopic growths along an acid mine drainage.</title>
        <authorList>
            <person name="Mendez-Garcia C."/>
            <person name="Mesa V."/>
            <person name="Sprenger R.R."/>
            <person name="Richter M."/>
            <person name="Diez M.S."/>
            <person name="Solano J."/>
            <person name="Bargiela R."/>
            <person name="Golyshina O.V."/>
            <person name="Manteca A."/>
            <person name="Ramos J.L."/>
            <person name="Gallego J.R."/>
            <person name="Llorente I."/>
            <person name="Martins Dos Santos V.A."/>
            <person name="Jensen O.N."/>
            <person name="Pelaez A.I."/>
            <person name="Sanchez J."/>
            <person name="Ferrer M."/>
        </authorList>
    </citation>
    <scope>NUCLEOTIDE SEQUENCE</scope>
</reference>
<sequence length="114" mass="12771">MISRGDVWLVNLDPTIGQEIKKIRPAVVVSSNSIGKLPLKIIVPITDWKPPYADYPWMVYLEPDQQNGLPKKSAADAFQVRSVDQARLTRKLGQLPEPVMEEIAAGIAICIEYR</sequence>
<dbReference type="PANTHER" id="PTHR33988">
    <property type="entry name" value="ENDORIBONUCLEASE MAZF-RELATED"/>
    <property type="match status" value="1"/>
</dbReference>
<dbReference type="Gene3D" id="2.30.30.110">
    <property type="match status" value="1"/>
</dbReference>
<organism evidence="1">
    <name type="scientific">mine drainage metagenome</name>
    <dbReference type="NCBI Taxonomy" id="410659"/>
    <lineage>
        <taxon>unclassified sequences</taxon>
        <taxon>metagenomes</taxon>
        <taxon>ecological metagenomes</taxon>
    </lineage>
</organism>
<dbReference type="GO" id="GO:0003677">
    <property type="term" value="F:DNA binding"/>
    <property type="evidence" value="ECO:0007669"/>
    <property type="project" value="InterPro"/>
</dbReference>
<dbReference type="InterPro" id="IPR011067">
    <property type="entry name" value="Plasmid_toxin/cell-grow_inhib"/>
</dbReference>
<evidence type="ECO:0000313" key="1">
    <source>
        <dbReference type="EMBL" id="EQD28736.1"/>
    </source>
</evidence>
<dbReference type="InterPro" id="IPR003477">
    <property type="entry name" value="PemK-like"/>
</dbReference>
<dbReference type="GO" id="GO:0004521">
    <property type="term" value="F:RNA endonuclease activity"/>
    <property type="evidence" value="ECO:0007669"/>
    <property type="project" value="TreeGrafter"/>
</dbReference>
<evidence type="ECO:0000313" key="3">
    <source>
        <dbReference type="EMBL" id="EQD75137.1"/>
    </source>
</evidence>
<dbReference type="Pfam" id="PF02452">
    <property type="entry name" value="PemK_toxin"/>
    <property type="match status" value="1"/>
</dbReference>
<gene>
    <name evidence="2" type="ORF">B1A_15713</name>
    <name evidence="3" type="ORF">B1B_02293</name>
    <name evidence="1" type="ORF">B2A_14787</name>
</gene>
<dbReference type="SUPFAM" id="SSF50118">
    <property type="entry name" value="Cell growth inhibitor/plasmid maintenance toxic component"/>
    <property type="match status" value="1"/>
</dbReference>
<dbReference type="GO" id="GO:0016075">
    <property type="term" value="P:rRNA catabolic process"/>
    <property type="evidence" value="ECO:0007669"/>
    <property type="project" value="TreeGrafter"/>
</dbReference>
<dbReference type="GO" id="GO:0006402">
    <property type="term" value="P:mRNA catabolic process"/>
    <property type="evidence" value="ECO:0007669"/>
    <property type="project" value="TreeGrafter"/>
</dbReference>
<dbReference type="AlphaFoldDB" id="T0Y0W8"/>
<protein>
    <submittedName>
        <fullName evidence="1">Transcriptional modulator of MazE/toxin, MazF</fullName>
    </submittedName>
</protein>
<proteinExistence type="predicted"/>
<dbReference type="EMBL" id="AUZY01001351">
    <property type="protein sequence ID" value="EQD75137.1"/>
    <property type="molecule type" value="Genomic_DNA"/>
</dbReference>
<evidence type="ECO:0000313" key="2">
    <source>
        <dbReference type="EMBL" id="EQD42942.1"/>
    </source>
</evidence>
<reference evidence="1" key="1">
    <citation type="submission" date="2013-08" db="EMBL/GenBank/DDBJ databases">
        <authorList>
            <person name="Mendez C."/>
            <person name="Richter M."/>
            <person name="Ferrer M."/>
            <person name="Sanchez J."/>
        </authorList>
    </citation>
    <scope>NUCLEOTIDE SEQUENCE</scope>
</reference>
<dbReference type="EMBL" id="AUZZ01010752">
    <property type="protein sequence ID" value="EQD28736.1"/>
    <property type="molecule type" value="Genomic_DNA"/>
</dbReference>
<comment type="caution">
    <text evidence="1">The sequence shown here is derived from an EMBL/GenBank/DDBJ whole genome shotgun (WGS) entry which is preliminary data.</text>
</comment>
<name>T0Y0W8_9ZZZZ</name>